<reference evidence="1 2" key="1">
    <citation type="submission" date="2024-04" db="EMBL/GenBank/DDBJ databases">
        <authorList>
            <person name="Fracassetti M."/>
        </authorList>
    </citation>
    <scope>NUCLEOTIDE SEQUENCE [LARGE SCALE GENOMIC DNA]</scope>
</reference>
<dbReference type="EMBL" id="OZ034816">
    <property type="protein sequence ID" value="CAL1376391.1"/>
    <property type="molecule type" value="Genomic_DNA"/>
</dbReference>
<proteinExistence type="predicted"/>
<sequence length="94" mass="11033">MSYPIAIPIYKSHTEAYVHCEGLHNLFKNSPHPIITSIRPYDFVDDHFVITLKSHLQKAMIQTPRNRLPENKQFNHHWILNPTLTHLNQVILVV</sequence>
<dbReference type="Proteomes" id="UP001497516">
    <property type="component" value="Chromosome 3"/>
</dbReference>
<gene>
    <name evidence="1" type="ORF">LTRI10_LOCUS18125</name>
</gene>
<accession>A0AAV2DRU4</accession>
<organism evidence="1 2">
    <name type="scientific">Linum trigynum</name>
    <dbReference type="NCBI Taxonomy" id="586398"/>
    <lineage>
        <taxon>Eukaryota</taxon>
        <taxon>Viridiplantae</taxon>
        <taxon>Streptophyta</taxon>
        <taxon>Embryophyta</taxon>
        <taxon>Tracheophyta</taxon>
        <taxon>Spermatophyta</taxon>
        <taxon>Magnoliopsida</taxon>
        <taxon>eudicotyledons</taxon>
        <taxon>Gunneridae</taxon>
        <taxon>Pentapetalae</taxon>
        <taxon>rosids</taxon>
        <taxon>fabids</taxon>
        <taxon>Malpighiales</taxon>
        <taxon>Linaceae</taxon>
        <taxon>Linum</taxon>
    </lineage>
</organism>
<keyword evidence="2" id="KW-1185">Reference proteome</keyword>
<name>A0AAV2DRU4_9ROSI</name>
<protein>
    <submittedName>
        <fullName evidence="1">Uncharacterized protein</fullName>
    </submittedName>
</protein>
<dbReference type="AlphaFoldDB" id="A0AAV2DRU4"/>
<evidence type="ECO:0000313" key="1">
    <source>
        <dbReference type="EMBL" id="CAL1376391.1"/>
    </source>
</evidence>
<evidence type="ECO:0000313" key="2">
    <source>
        <dbReference type="Proteomes" id="UP001497516"/>
    </source>
</evidence>